<evidence type="ECO:0000313" key="1">
    <source>
        <dbReference type="EMBL" id="GIY94240.1"/>
    </source>
</evidence>
<accession>A0AAV4XGU3</accession>
<dbReference type="EMBL" id="BPLR01000367">
    <property type="protein sequence ID" value="GIY94240.1"/>
    <property type="molecule type" value="Genomic_DNA"/>
</dbReference>
<dbReference type="AlphaFoldDB" id="A0AAV4XGU3"/>
<dbReference type="Proteomes" id="UP001054945">
    <property type="component" value="Unassembled WGS sequence"/>
</dbReference>
<keyword evidence="2" id="KW-1185">Reference proteome</keyword>
<evidence type="ECO:0000313" key="2">
    <source>
        <dbReference type="Proteomes" id="UP001054945"/>
    </source>
</evidence>
<comment type="caution">
    <text evidence="1">The sequence shown here is derived from an EMBL/GenBank/DDBJ whole genome shotgun (WGS) entry which is preliminary data.</text>
</comment>
<proteinExistence type="predicted"/>
<protein>
    <submittedName>
        <fullName evidence="1">Uncharacterized protein</fullName>
    </submittedName>
</protein>
<sequence>MNEYDMWRVHFSIPEPSGESSDLLIYCSDPQHKHERSVRHIKKRPSIAPTIVLITNPLRTSHSCPLIRNAQLGTKAMENSKT</sequence>
<organism evidence="1 2">
    <name type="scientific">Caerostris extrusa</name>
    <name type="common">Bark spider</name>
    <name type="synonym">Caerostris bankana</name>
    <dbReference type="NCBI Taxonomy" id="172846"/>
    <lineage>
        <taxon>Eukaryota</taxon>
        <taxon>Metazoa</taxon>
        <taxon>Ecdysozoa</taxon>
        <taxon>Arthropoda</taxon>
        <taxon>Chelicerata</taxon>
        <taxon>Arachnida</taxon>
        <taxon>Araneae</taxon>
        <taxon>Araneomorphae</taxon>
        <taxon>Entelegynae</taxon>
        <taxon>Araneoidea</taxon>
        <taxon>Araneidae</taxon>
        <taxon>Caerostris</taxon>
    </lineage>
</organism>
<gene>
    <name evidence="1" type="ORF">CEXT_180671</name>
</gene>
<reference evidence="1 2" key="1">
    <citation type="submission" date="2021-06" db="EMBL/GenBank/DDBJ databases">
        <title>Caerostris extrusa draft genome.</title>
        <authorList>
            <person name="Kono N."/>
            <person name="Arakawa K."/>
        </authorList>
    </citation>
    <scope>NUCLEOTIDE SEQUENCE [LARGE SCALE GENOMIC DNA]</scope>
</reference>
<name>A0AAV4XGU3_CAEEX</name>